<feature type="domain" description="Glycosyl transferase family 1" evidence="1">
    <location>
        <begin position="187"/>
        <end position="334"/>
    </location>
</feature>
<keyword evidence="3" id="KW-0808">Transferase</keyword>
<dbReference type="EMBL" id="FPHL01000047">
    <property type="protein sequence ID" value="SFV67344.1"/>
    <property type="molecule type" value="Genomic_DNA"/>
</dbReference>
<dbReference type="PANTHER" id="PTHR12526:SF638">
    <property type="entry name" value="SPORE COAT PROTEIN SA"/>
    <property type="match status" value="1"/>
</dbReference>
<evidence type="ECO:0000313" key="3">
    <source>
        <dbReference type="EMBL" id="SFV67344.1"/>
    </source>
</evidence>
<protein>
    <submittedName>
        <fullName evidence="3">Alpha-1,4-N-acetylgalactosamine transferase PglJ</fullName>
        <ecNumber evidence="3">2.4.1.-</ecNumber>
    </submittedName>
</protein>
<dbReference type="SUPFAM" id="SSF53756">
    <property type="entry name" value="UDP-Glycosyltransferase/glycogen phosphorylase"/>
    <property type="match status" value="1"/>
</dbReference>
<dbReference type="EC" id="2.4.1.-" evidence="3"/>
<dbReference type="InterPro" id="IPR028098">
    <property type="entry name" value="Glyco_trans_4-like_N"/>
</dbReference>
<organism evidence="3">
    <name type="scientific">hydrothermal vent metagenome</name>
    <dbReference type="NCBI Taxonomy" id="652676"/>
    <lineage>
        <taxon>unclassified sequences</taxon>
        <taxon>metagenomes</taxon>
        <taxon>ecological metagenomes</taxon>
    </lineage>
</organism>
<dbReference type="AlphaFoldDB" id="A0A1W1CNJ6"/>
<feature type="domain" description="Glycosyltransferase subfamily 4-like N-terminal" evidence="2">
    <location>
        <begin position="19"/>
        <end position="177"/>
    </location>
</feature>
<reference evidence="3" key="1">
    <citation type="submission" date="2016-10" db="EMBL/GenBank/DDBJ databases">
        <authorList>
            <person name="de Groot N.N."/>
        </authorList>
    </citation>
    <scope>NUCLEOTIDE SEQUENCE</scope>
</reference>
<evidence type="ECO:0000259" key="1">
    <source>
        <dbReference type="Pfam" id="PF00534"/>
    </source>
</evidence>
<name>A0A1W1CNJ6_9ZZZZ</name>
<proteinExistence type="predicted"/>
<dbReference type="Pfam" id="PF13439">
    <property type="entry name" value="Glyco_transf_4"/>
    <property type="match status" value="1"/>
</dbReference>
<keyword evidence="3" id="KW-0328">Glycosyltransferase</keyword>
<sequence>MSSVKKDCKIVLFNDSLSGGAGTSMLTLAEALQKSGIEVHLVICENKIDFEIPASLSFHLLNSDVNTTYSKKAYSRKLREKLKVLGESDMVMSNSSPSNRILSYLALSNAYHCVRSAETKTFSGFFQGIRAAWRNYKYRKLYTDKRLITVSKGLKKIIIEQIKAKPKSIQTIYEPFDFPHIAELAEEKNTAIPKEPYLIHVGRFDLSSKRQDILLKAYKKANIQYPIVLLGDGEDKEKITAYIKELGLEGRIIMPGFSANPFPWIKQAKLFVFSSDFEGFGRVLVEALALKTPVVSTNCPTGPSEILTDTLSSYLVPIQDADMIADKMKEALLEYPPIPDTAVEKFQADHIVWQYMKLMEGKQ</sequence>
<dbReference type="CDD" id="cd03811">
    <property type="entry name" value="GT4_GT28_WabH-like"/>
    <property type="match status" value="1"/>
</dbReference>
<dbReference type="PANTHER" id="PTHR12526">
    <property type="entry name" value="GLYCOSYLTRANSFERASE"/>
    <property type="match status" value="1"/>
</dbReference>
<gene>
    <name evidence="3" type="ORF">MNB_SV-10-309</name>
</gene>
<accession>A0A1W1CNJ6</accession>
<dbReference type="GO" id="GO:0016757">
    <property type="term" value="F:glycosyltransferase activity"/>
    <property type="evidence" value="ECO:0007669"/>
    <property type="project" value="UniProtKB-KW"/>
</dbReference>
<dbReference type="Pfam" id="PF00534">
    <property type="entry name" value="Glycos_transf_1"/>
    <property type="match status" value="1"/>
</dbReference>
<evidence type="ECO:0000259" key="2">
    <source>
        <dbReference type="Pfam" id="PF13439"/>
    </source>
</evidence>
<dbReference type="InterPro" id="IPR001296">
    <property type="entry name" value="Glyco_trans_1"/>
</dbReference>
<dbReference type="Gene3D" id="3.40.50.2000">
    <property type="entry name" value="Glycogen Phosphorylase B"/>
    <property type="match status" value="2"/>
</dbReference>